<protein>
    <recommendedName>
        <fullName evidence="4">Bulb-type lectin domain-containing protein</fullName>
    </recommendedName>
</protein>
<evidence type="ECO:0000313" key="5">
    <source>
        <dbReference type="EMBL" id="KAF9599722.1"/>
    </source>
</evidence>
<keyword evidence="6" id="KW-1185">Reference proteome</keyword>
<feature type="chain" id="PRO_5032589975" description="Bulb-type lectin domain-containing protein" evidence="3">
    <location>
        <begin position="21"/>
        <end position="356"/>
    </location>
</feature>
<dbReference type="SUPFAM" id="SSF51110">
    <property type="entry name" value="alpha-D-mannose-specific plant lectins"/>
    <property type="match status" value="2"/>
</dbReference>
<keyword evidence="2" id="KW-1133">Transmembrane helix</keyword>
<evidence type="ECO:0000256" key="3">
    <source>
        <dbReference type="SAM" id="SignalP"/>
    </source>
</evidence>
<dbReference type="Proteomes" id="UP000631114">
    <property type="component" value="Unassembled WGS sequence"/>
</dbReference>
<dbReference type="InterPro" id="IPR051343">
    <property type="entry name" value="G-type_lectin_kinases/EP1-like"/>
</dbReference>
<keyword evidence="2" id="KW-0472">Membrane</keyword>
<evidence type="ECO:0000259" key="4">
    <source>
        <dbReference type="PROSITE" id="PS50927"/>
    </source>
</evidence>
<feature type="transmembrane region" description="Helical" evidence="2">
    <location>
        <begin position="315"/>
        <end position="334"/>
    </location>
</feature>
<dbReference type="AlphaFoldDB" id="A0A835LP64"/>
<dbReference type="PANTHER" id="PTHR47976">
    <property type="entry name" value="G-TYPE LECTIN S-RECEPTOR-LIKE SERINE/THREONINE-PROTEIN KINASE SD2-5"/>
    <property type="match status" value="1"/>
</dbReference>
<feature type="signal peptide" evidence="3">
    <location>
        <begin position="1"/>
        <end position="20"/>
    </location>
</feature>
<evidence type="ECO:0000313" key="6">
    <source>
        <dbReference type="Proteomes" id="UP000631114"/>
    </source>
</evidence>
<dbReference type="Gene3D" id="2.90.10.10">
    <property type="entry name" value="Bulb-type lectin domain"/>
    <property type="match status" value="2"/>
</dbReference>
<accession>A0A835LP64</accession>
<dbReference type="InterPro" id="IPR036426">
    <property type="entry name" value="Bulb-type_lectin_dom_sf"/>
</dbReference>
<keyword evidence="1 3" id="KW-0732">Signal</keyword>
<organism evidence="5 6">
    <name type="scientific">Coptis chinensis</name>
    <dbReference type="NCBI Taxonomy" id="261450"/>
    <lineage>
        <taxon>Eukaryota</taxon>
        <taxon>Viridiplantae</taxon>
        <taxon>Streptophyta</taxon>
        <taxon>Embryophyta</taxon>
        <taxon>Tracheophyta</taxon>
        <taxon>Spermatophyta</taxon>
        <taxon>Magnoliopsida</taxon>
        <taxon>Ranunculales</taxon>
        <taxon>Ranunculaceae</taxon>
        <taxon>Coptidoideae</taxon>
        <taxon>Coptis</taxon>
    </lineage>
</organism>
<feature type="domain" description="Bulb-type lectin" evidence="4">
    <location>
        <begin position="160"/>
        <end position="285"/>
    </location>
</feature>
<reference evidence="5 6" key="1">
    <citation type="submission" date="2020-10" db="EMBL/GenBank/DDBJ databases">
        <title>The Coptis chinensis genome and diversification of protoberbering-type alkaloids.</title>
        <authorList>
            <person name="Wang B."/>
            <person name="Shu S."/>
            <person name="Song C."/>
            <person name="Liu Y."/>
        </authorList>
    </citation>
    <scope>NUCLEOTIDE SEQUENCE [LARGE SCALE GENOMIC DNA]</scope>
    <source>
        <strain evidence="5">HL-2020</strain>
        <tissue evidence="5">Leaf</tissue>
    </source>
</reference>
<evidence type="ECO:0000256" key="1">
    <source>
        <dbReference type="ARBA" id="ARBA00022729"/>
    </source>
</evidence>
<dbReference type="PANTHER" id="PTHR47976:SF27">
    <property type="entry name" value="RECEPTOR-LIKE SERINE_THREONINE-PROTEIN KINASE"/>
    <property type="match status" value="1"/>
</dbReference>
<keyword evidence="2" id="KW-0812">Transmembrane</keyword>
<dbReference type="SMART" id="SM00108">
    <property type="entry name" value="B_lectin"/>
    <property type="match status" value="1"/>
</dbReference>
<dbReference type="Pfam" id="PF01453">
    <property type="entry name" value="B_lectin"/>
    <property type="match status" value="1"/>
</dbReference>
<dbReference type="OrthoDB" id="1668230at2759"/>
<dbReference type="PROSITE" id="PS50927">
    <property type="entry name" value="BULB_LECTIN"/>
    <property type="match status" value="1"/>
</dbReference>
<dbReference type="EMBL" id="JADFTS010000006">
    <property type="protein sequence ID" value="KAF9599722.1"/>
    <property type="molecule type" value="Genomic_DNA"/>
</dbReference>
<sequence length="356" mass="39932">MFSCCRITSLLFLLVCSVIAVTLVDVNASSFNITTGSSISTWPNHTSYWLSPSSDFAFGFYPLSSDDGQQYTIGIWLNRNHTRSLVWAVNCTDHSVYGTNSSIYFNQQGLFMVQVQQGEEAKLLFNVEKLASYALMQDNGNLVLYSFDSNVIWQSFDYPTNTILAGQRLKPGQSLMSSSCKKDYYQLILQQDGDLVTYKVNGSRYTRFRSSKTAGESMNISNLVLNLNSDGHLYLGDHDKSFITKNFTQGEKHLDNGRVYRATLDTDGILRLYKESEKSFVVSHNTIPDTCPPSATCATMPDAVVKPDSNKWTRYLWPAAAIILLCILLAWAAYKCKKYGNESEPAEDSQPVPQDK</sequence>
<dbReference type="InterPro" id="IPR001480">
    <property type="entry name" value="Bulb-type_lectin_dom"/>
</dbReference>
<evidence type="ECO:0000256" key="2">
    <source>
        <dbReference type="SAM" id="Phobius"/>
    </source>
</evidence>
<proteinExistence type="predicted"/>
<comment type="caution">
    <text evidence="5">The sequence shown here is derived from an EMBL/GenBank/DDBJ whole genome shotgun (WGS) entry which is preliminary data.</text>
</comment>
<name>A0A835LP64_9MAGN</name>
<gene>
    <name evidence="5" type="ORF">IFM89_001668</name>
</gene>